<reference evidence="2" key="1">
    <citation type="submission" date="2006-04" db="EMBL/GenBank/DDBJ databases">
        <authorList>
            <person name="Seshadri R."/>
            <person name="Federici B.A."/>
        </authorList>
    </citation>
    <scope>NUCLEOTIDE SEQUENCE [LARGE SCALE GENOMIC DNA]</scope>
</reference>
<feature type="chain" id="PRO_5002727765" description="DUF1460 domain-containing protein" evidence="1">
    <location>
        <begin position="22"/>
        <end position="304"/>
    </location>
</feature>
<reference evidence="2" key="2">
    <citation type="submission" date="2007-10" db="EMBL/GenBank/DDBJ databases">
        <authorList>
            <person name="Myers G.S."/>
        </authorList>
    </citation>
    <scope>NUCLEOTIDE SEQUENCE [LARGE SCALE GENOMIC DNA]</scope>
</reference>
<proteinExistence type="predicted"/>
<dbReference type="Pfam" id="PF07313">
    <property type="entry name" value="AmiA-like"/>
    <property type="match status" value="1"/>
</dbReference>
<dbReference type="Proteomes" id="UP000054075">
    <property type="component" value="Unassembled WGS sequence"/>
</dbReference>
<dbReference type="Gene3D" id="2.30.260.10">
    <property type="entry name" value="putative xylanase like domain"/>
    <property type="match status" value="1"/>
</dbReference>
<dbReference type="InterPro" id="IPR010846">
    <property type="entry name" value="AmiA-like"/>
</dbReference>
<dbReference type="eggNOG" id="COG2027">
    <property type="taxonomic scope" value="Bacteria"/>
</dbReference>
<comment type="caution">
    <text evidence="2">The sequence shown here is derived from an EMBL/GenBank/DDBJ whole genome shotgun (WGS) entry which is preliminary data.</text>
</comment>
<evidence type="ECO:0000256" key="1">
    <source>
        <dbReference type="SAM" id="SignalP"/>
    </source>
</evidence>
<accession>A8PKR7</accession>
<dbReference type="SUPFAM" id="SSF54001">
    <property type="entry name" value="Cysteine proteinases"/>
    <property type="match status" value="1"/>
</dbReference>
<keyword evidence="1" id="KW-0732">Signal</keyword>
<keyword evidence="3" id="KW-1185">Reference proteome</keyword>
<dbReference type="STRING" id="59196.RICGR_0042"/>
<organism evidence="2 3">
    <name type="scientific">Rickettsiella grylli</name>
    <dbReference type="NCBI Taxonomy" id="59196"/>
    <lineage>
        <taxon>Bacteria</taxon>
        <taxon>Pseudomonadati</taxon>
        <taxon>Pseudomonadota</taxon>
        <taxon>Gammaproteobacteria</taxon>
        <taxon>Legionellales</taxon>
        <taxon>Coxiellaceae</taxon>
        <taxon>Rickettsiella</taxon>
    </lineage>
</organism>
<protein>
    <recommendedName>
        <fullName evidence="4">DUF1460 domain-containing protein</fullName>
    </recommendedName>
</protein>
<dbReference type="InterPro" id="IPR038765">
    <property type="entry name" value="Papain-like_cys_pep_sf"/>
</dbReference>
<feature type="signal peptide" evidence="1">
    <location>
        <begin position="1"/>
        <end position="21"/>
    </location>
</feature>
<evidence type="ECO:0008006" key="4">
    <source>
        <dbReference type="Google" id="ProtNLM"/>
    </source>
</evidence>
<dbReference type="RefSeq" id="WP_006035006.1">
    <property type="nucleotide sequence ID" value="NZ_AAQJ02000001.1"/>
</dbReference>
<dbReference type="OrthoDB" id="8740273at2"/>
<evidence type="ECO:0000313" key="3">
    <source>
        <dbReference type="Proteomes" id="UP000054075"/>
    </source>
</evidence>
<dbReference type="EMBL" id="AAQJ02000001">
    <property type="protein sequence ID" value="EDP46019.1"/>
    <property type="molecule type" value="Genomic_DNA"/>
</dbReference>
<name>A8PKR7_9COXI</name>
<gene>
    <name evidence="2" type="ORF">RICGR_0042</name>
</gene>
<sequence length="304" mass="35352">MPIFFGKSIFFLLIIPLSLTAAQARDETVNQFIFLNHNYRIQQRIEIQSAALLNTPYLEGALGEGVNGRYDQSPLYRFDYFDCETYVDTVMALALAKNLSDFRNKMNRIRYNQGQVSFTRRNHFPSADWIPNNKRNGYIRELNYSIAGQKTQTSKAQINLRNWYRRLTINRIQIPYLSDHEKETRLRQLKREARAFYGSKTASISFIPVYDLLQHSNLRQRIPSGSLIFFVGHDSYLSARIGTSMNVLHMSFAIWKNGQLYCRMASSKAGRVLDVLFPDYLRTYLPLGTLKGISVWSITEKNER</sequence>
<dbReference type="AlphaFoldDB" id="A8PKR7"/>
<dbReference type="Gene3D" id="1.10.287.520">
    <property type="entry name" value="Helix hairpin bin"/>
    <property type="match status" value="1"/>
</dbReference>
<dbReference type="Gene3D" id="1.10.3670.10">
    <property type="entry name" value="Putative xylanase like domain"/>
    <property type="match status" value="1"/>
</dbReference>
<evidence type="ECO:0000313" key="2">
    <source>
        <dbReference type="EMBL" id="EDP46019.1"/>
    </source>
</evidence>